<reference evidence="3" key="1">
    <citation type="submission" date="2017-06" db="EMBL/GenBank/DDBJ databases">
        <authorList>
            <person name="Varghese N."/>
            <person name="Submissions S."/>
        </authorList>
    </citation>
    <scope>NUCLEOTIDE SEQUENCE [LARGE SCALE GENOMIC DNA]</scope>
    <source>
        <strain evidence="3">LNB2</strain>
    </source>
</reference>
<sequence length="482" mass="50427">MENHAPTAFAPAPATPAPTPAQGPSLERAHGWTPQRQRDFLAALAEGHTVEAGCRIVGLSVASAYAFRRRAAGAAFALGWQAACLQAREKLADVLLSRAIDGQVETITRANGDVIERHRYDNRLAQSMLTRLDRLADAAQAEATHGAARMVAQEWDQYLALIGRDCSPARAGLFVGLRLADPAAGGAGAGENAGHDLAPVVALARADRFLAAQAGTAGEVDVADLDPARRGEWTGEQWARAEAAGLVAIAAPPPAAGDADDADGKPQLPQPLVEDDGCGPVWFSETWQGWVTEFPPPPGFRGRQDGDYGDMDYQRSLSVQEARHWHARRAAQLAGRRAADSADRDRFFGIATLLADADALAGGQPAGMGGDAATGDAALAPHGLGGGWVDVFAGDRGAGDDDDGDYDDDCDDDGDADPAGLAAFIDQCERNDATIERFRQIVGLADACDAHERGAGPDPFGLDAAPPPSTPPRAPYPLPFMG</sequence>
<accession>A0A239HTH9</accession>
<feature type="compositionally biased region" description="Pro residues" evidence="1">
    <location>
        <begin position="465"/>
        <end position="482"/>
    </location>
</feature>
<feature type="region of interest" description="Disordered" evidence="1">
    <location>
        <begin position="455"/>
        <end position="482"/>
    </location>
</feature>
<proteinExistence type="predicted"/>
<feature type="region of interest" description="Disordered" evidence="1">
    <location>
        <begin position="394"/>
        <end position="418"/>
    </location>
</feature>
<dbReference type="AlphaFoldDB" id="A0A239HTH9"/>
<protein>
    <submittedName>
        <fullName evidence="2">Uncharacterized protein</fullName>
    </submittedName>
</protein>
<feature type="region of interest" description="Disordered" evidence="1">
    <location>
        <begin position="1"/>
        <end position="29"/>
    </location>
</feature>
<dbReference type="EMBL" id="FZOS01000018">
    <property type="protein sequence ID" value="SNS83554.1"/>
    <property type="molecule type" value="Genomic_DNA"/>
</dbReference>
<dbReference type="RefSeq" id="WP_089220410.1">
    <property type="nucleotide sequence ID" value="NZ_FZOS01000018.1"/>
</dbReference>
<dbReference type="Proteomes" id="UP000198281">
    <property type="component" value="Unassembled WGS sequence"/>
</dbReference>
<keyword evidence="3" id="KW-1185">Reference proteome</keyword>
<organism evidence="2 3">
    <name type="scientific">Edaphosphingomonas laterariae</name>
    <dbReference type="NCBI Taxonomy" id="861865"/>
    <lineage>
        <taxon>Bacteria</taxon>
        <taxon>Pseudomonadati</taxon>
        <taxon>Pseudomonadota</taxon>
        <taxon>Alphaproteobacteria</taxon>
        <taxon>Sphingomonadales</taxon>
        <taxon>Rhizorhabdaceae</taxon>
        <taxon>Edaphosphingomonas</taxon>
    </lineage>
</organism>
<dbReference type="OrthoDB" id="7282816at2"/>
<evidence type="ECO:0000256" key="1">
    <source>
        <dbReference type="SAM" id="MobiDB-lite"/>
    </source>
</evidence>
<feature type="compositionally biased region" description="Acidic residues" evidence="1">
    <location>
        <begin position="400"/>
        <end position="416"/>
    </location>
</feature>
<name>A0A239HTH9_9SPHN</name>
<gene>
    <name evidence="2" type="ORF">SAMN06295912_11866</name>
</gene>
<evidence type="ECO:0000313" key="2">
    <source>
        <dbReference type="EMBL" id="SNS83554.1"/>
    </source>
</evidence>
<evidence type="ECO:0000313" key="3">
    <source>
        <dbReference type="Proteomes" id="UP000198281"/>
    </source>
</evidence>
<feature type="compositionally biased region" description="Low complexity" evidence="1">
    <location>
        <begin position="1"/>
        <end position="12"/>
    </location>
</feature>